<reference evidence="2 3" key="1">
    <citation type="submission" date="2017-09" db="EMBL/GenBank/DDBJ databases">
        <title>Bacterial strain isolated from the female urinary microbiota.</title>
        <authorList>
            <person name="Thomas-White K."/>
            <person name="Kumar N."/>
            <person name="Forster S."/>
            <person name="Putonti C."/>
            <person name="Lawley T."/>
            <person name="Wolfe A.J."/>
        </authorList>
    </citation>
    <scope>NUCLEOTIDE SEQUENCE [LARGE SCALE GENOMIC DNA]</scope>
    <source>
        <strain evidence="2 3">UMB0680</strain>
    </source>
</reference>
<dbReference type="PANTHER" id="PTHR15854:SF4">
    <property type="entry name" value="PEROXYNITRITE ISOMERASE THAP4"/>
    <property type="match status" value="1"/>
</dbReference>
<evidence type="ECO:0000313" key="2">
    <source>
        <dbReference type="EMBL" id="PMB98205.1"/>
    </source>
</evidence>
<dbReference type="InterPro" id="IPR012674">
    <property type="entry name" value="Calycin"/>
</dbReference>
<proteinExistence type="predicted"/>
<dbReference type="RefSeq" id="WP_102162001.1">
    <property type="nucleotide sequence ID" value="NZ_PNFZ01000003.1"/>
</dbReference>
<dbReference type="Gene3D" id="2.40.128.20">
    <property type="match status" value="1"/>
</dbReference>
<evidence type="ECO:0000259" key="1">
    <source>
        <dbReference type="Pfam" id="PF08768"/>
    </source>
</evidence>
<dbReference type="SUPFAM" id="SSF50814">
    <property type="entry name" value="Lipocalins"/>
    <property type="match status" value="1"/>
</dbReference>
<dbReference type="PANTHER" id="PTHR15854">
    <property type="entry name" value="THAP4 PROTEIN"/>
    <property type="match status" value="1"/>
</dbReference>
<keyword evidence="3" id="KW-1185">Reference proteome</keyword>
<dbReference type="InterPro" id="IPR045165">
    <property type="entry name" value="Nitrobindin"/>
</dbReference>
<sequence length="153" mass="17276">MTSHPAFERIAGAWSGSGFGEYPTIDDFEYREETEFRDVGKPFLAYSQRTWSPDGTPMHVETGYLRLVGDWAEFTIAQPTGQTELLEGHIDLTDERIVLHLTGRVLNTSTAKNVEMTKRRFVFAGNDLTVNFDMAAVGCQMTRHLTAQLMRTP</sequence>
<dbReference type="InterPro" id="IPR014878">
    <property type="entry name" value="THAP4-like_heme-bd"/>
</dbReference>
<dbReference type="Pfam" id="PF08768">
    <property type="entry name" value="THAP4_heme-bd"/>
    <property type="match status" value="1"/>
</dbReference>
<dbReference type="OrthoDB" id="4804006at2"/>
<gene>
    <name evidence="2" type="ORF">CJ198_07510</name>
</gene>
<organism evidence="2 3">
    <name type="scientific">Brevibacterium luteolum</name>
    <dbReference type="NCBI Taxonomy" id="199591"/>
    <lineage>
        <taxon>Bacteria</taxon>
        <taxon>Bacillati</taxon>
        <taxon>Actinomycetota</taxon>
        <taxon>Actinomycetes</taxon>
        <taxon>Micrococcales</taxon>
        <taxon>Brevibacteriaceae</taxon>
        <taxon>Brevibacterium</taxon>
    </lineage>
</organism>
<dbReference type="Proteomes" id="UP000235703">
    <property type="component" value="Unassembled WGS sequence"/>
</dbReference>
<comment type="caution">
    <text evidence="2">The sequence shown here is derived from an EMBL/GenBank/DDBJ whole genome shotgun (WGS) entry which is preliminary data.</text>
</comment>
<dbReference type="CDD" id="cd07828">
    <property type="entry name" value="lipocalin_heme-bd-THAP4-like"/>
    <property type="match status" value="1"/>
</dbReference>
<dbReference type="EMBL" id="PNFZ01000003">
    <property type="protein sequence ID" value="PMB98205.1"/>
    <property type="molecule type" value="Genomic_DNA"/>
</dbReference>
<protein>
    <submittedName>
        <fullName evidence="2">Fatty acid-binding-like protein</fullName>
    </submittedName>
</protein>
<evidence type="ECO:0000313" key="3">
    <source>
        <dbReference type="Proteomes" id="UP000235703"/>
    </source>
</evidence>
<feature type="domain" description="THAP4-like heme-binding" evidence="1">
    <location>
        <begin position="8"/>
        <end position="151"/>
    </location>
</feature>
<name>A0A2N6PHN4_9MICO</name>
<dbReference type="AlphaFoldDB" id="A0A2N6PHN4"/>
<accession>A0A2N6PHN4</accession>